<gene>
    <name evidence="2" type="ORF">C3430_13910</name>
</gene>
<feature type="chain" id="PRO_5015659350" description="Spore coat protein U domain-containing protein" evidence="1">
    <location>
        <begin position="24"/>
        <end position="176"/>
    </location>
</feature>
<protein>
    <recommendedName>
        <fullName evidence="4">Spore coat protein U domain-containing protein</fullName>
    </recommendedName>
</protein>
<dbReference type="Proteomes" id="UP000237003">
    <property type="component" value="Unassembled WGS sequence"/>
</dbReference>
<proteinExistence type="predicted"/>
<organism evidence="2 3">
    <name type="scientific">Citrobacter amalonaticus</name>
    <dbReference type="NCBI Taxonomy" id="35703"/>
    <lineage>
        <taxon>Bacteria</taxon>
        <taxon>Pseudomonadati</taxon>
        <taxon>Pseudomonadota</taxon>
        <taxon>Gammaproteobacteria</taxon>
        <taxon>Enterobacterales</taxon>
        <taxon>Enterobacteriaceae</taxon>
        <taxon>Citrobacter</taxon>
    </lineage>
</organism>
<keyword evidence="1" id="KW-0732">Signal</keyword>
<name>A0A2S4RXK9_CITAM</name>
<evidence type="ECO:0008006" key="4">
    <source>
        <dbReference type="Google" id="ProtNLM"/>
    </source>
</evidence>
<dbReference type="EMBL" id="PQLX01000004">
    <property type="protein sequence ID" value="POU65277.1"/>
    <property type="molecule type" value="Genomic_DNA"/>
</dbReference>
<evidence type="ECO:0000313" key="3">
    <source>
        <dbReference type="Proteomes" id="UP000237003"/>
    </source>
</evidence>
<comment type="caution">
    <text evidence="2">The sequence shown here is derived from an EMBL/GenBank/DDBJ whole genome shotgun (WGS) entry which is preliminary data.</text>
</comment>
<dbReference type="AlphaFoldDB" id="A0A2S4RXK9"/>
<reference evidence="2 3" key="1">
    <citation type="submission" date="2018-01" db="EMBL/GenBank/DDBJ databases">
        <title>Complete genome sequences of 14 Citrobacter spp. isolated from plant in Canada.</title>
        <authorList>
            <person name="Bhandare S.G."/>
            <person name="Colavecchio A."/>
            <person name="Jeukens J."/>
            <person name="Emond-Rheault J.-G."/>
            <person name="Freschi L."/>
            <person name="Hamel J."/>
            <person name="Kukavica-Ibrulj I."/>
            <person name="Levesque R."/>
            <person name="Goodridge L."/>
        </authorList>
    </citation>
    <scope>NUCLEOTIDE SEQUENCE [LARGE SCALE GENOMIC DNA]</scope>
    <source>
        <strain evidence="2 3">S1285</strain>
    </source>
</reference>
<evidence type="ECO:0000313" key="2">
    <source>
        <dbReference type="EMBL" id="POU65277.1"/>
    </source>
</evidence>
<sequence length="176" mass="17873">MKLNSLLCGLALAGMYVAAPSFAATAAYVAGSENYANVQVTMGGAITCSIATNPVKGNGATDTSLAVKIESKCELGATSFPTAVGIGATKPGYTFTSTADGVTVNNGTDSVDFIWDTGMDKHALGSATDDDIFGGTYAVTDPLVSKEVTATIQKPGGGNLPVGDWDIPLVMAMYTN</sequence>
<accession>A0A2S4RXK9</accession>
<feature type="signal peptide" evidence="1">
    <location>
        <begin position="1"/>
        <end position="23"/>
    </location>
</feature>
<evidence type="ECO:0000256" key="1">
    <source>
        <dbReference type="SAM" id="SignalP"/>
    </source>
</evidence>
<dbReference type="RefSeq" id="WP_103778211.1">
    <property type="nucleotide sequence ID" value="NZ_PQLX01000004.1"/>
</dbReference>